<name>A0A8I6SMM4_CIMLE</name>
<keyword evidence="6" id="KW-1185">Reference proteome</keyword>
<feature type="compositionally biased region" description="Low complexity" evidence="2">
    <location>
        <begin position="10"/>
        <end position="37"/>
    </location>
</feature>
<dbReference type="Gene3D" id="3.30.420.10">
    <property type="entry name" value="Ribonuclease H-like superfamily/Ribonuclease H"/>
    <property type="match status" value="1"/>
</dbReference>
<dbReference type="PROSITE" id="PS50821">
    <property type="entry name" value="PAZ"/>
    <property type="match status" value="1"/>
</dbReference>
<feature type="domain" description="PAZ" evidence="3">
    <location>
        <begin position="436"/>
        <end position="537"/>
    </location>
</feature>
<evidence type="ECO:0000256" key="1">
    <source>
        <dbReference type="RuleBase" id="RU361178"/>
    </source>
</evidence>
<dbReference type="GeneID" id="106661071"/>
<dbReference type="AlphaFoldDB" id="A0A8I6SMM4"/>
<evidence type="ECO:0000259" key="3">
    <source>
        <dbReference type="PROSITE" id="PS50821"/>
    </source>
</evidence>
<dbReference type="EnsemblMetazoa" id="XM_024230193.1">
    <property type="protein sequence ID" value="XP_024085961.1"/>
    <property type="gene ID" value="LOC106661071"/>
</dbReference>
<feature type="compositionally biased region" description="Pro residues" evidence="2">
    <location>
        <begin position="157"/>
        <end position="170"/>
    </location>
</feature>
<comment type="similarity">
    <text evidence="1">Belongs to the argonaute family.</text>
</comment>
<reference evidence="5" key="1">
    <citation type="submission" date="2022-01" db="UniProtKB">
        <authorList>
            <consortium name="EnsemblMetazoa"/>
        </authorList>
    </citation>
    <scope>IDENTIFICATION</scope>
</reference>
<dbReference type="CDD" id="cd04657">
    <property type="entry name" value="Piwi_ago-like"/>
    <property type="match status" value="1"/>
</dbReference>
<dbReference type="InterPro" id="IPR036085">
    <property type="entry name" value="PAZ_dom_sf"/>
</dbReference>
<dbReference type="InterPro" id="IPR032474">
    <property type="entry name" value="Argonaute_N"/>
</dbReference>
<dbReference type="InterPro" id="IPR045246">
    <property type="entry name" value="Piwi_ago-like"/>
</dbReference>
<dbReference type="RefSeq" id="XP_024085961.1">
    <property type="nucleotide sequence ID" value="XM_024230193.1"/>
</dbReference>
<dbReference type="Pfam" id="PF08699">
    <property type="entry name" value="ArgoL1"/>
    <property type="match status" value="1"/>
</dbReference>
<dbReference type="GO" id="GO:0003723">
    <property type="term" value="F:RNA binding"/>
    <property type="evidence" value="ECO:0007669"/>
    <property type="project" value="InterPro"/>
</dbReference>
<dbReference type="OrthoDB" id="10252740at2759"/>
<dbReference type="SMART" id="SM00949">
    <property type="entry name" value="PAZ"/>
    <property type="match status" value="1"/>
</dbReference>
<dbReference type="SUPFAM" id="SSF53098">
    <property type="entry name" value="Ribonuclease H-like"/>
    <property type="match status" value="1"/>
</dbReference>
<accession>A0A8I6SMM4</accession>
<protein>
    <recommendedName>
        <fullName evidence="7">Argonaute</fullName>
    </recommendedName>
</protein>
<evidence type="ECO:0000313" key="6">
    <source>
        <dbReference type="Proteomes" id="UP000494040"/>
    </source>
</evidence>
<dbReference type="InterPro" id="IPR003165">
    <property type="entry name" value="Piwi"/>
</dbReference>
<dbReference type="PANTHER" id="PTHR22891">
    <property type="entry name" value="EUKARYOTIC TRANSLATION INITIATION FACTOR 2C"/>
    <property type="match status" value="1"/>
</dbReference>
<dbReference type="OMA" id="QGPQQTW"/>
<dbReference type="InterPro" id="IPR003100">
    <property type="entry name" value="PAZ_dom"/>
</dbReference>
<dbReference type="SUPFAM" id="SSF101690">
    <property type="entry name" value="PAZ domain"/>
    <property type="match status" value="1"/>
</dbReference>
<dbReference type="EnsemblMetazoa" id="XM_024230186.1">
    <property type="protein sequence ID" value="XP_024085954.1"/>
    <property type="gene ID" value="LOC106661071"/>
</dbReference>
<feature type="region of interest" description="Disordered" evidence="2">
    <location>
        <begin position="1"/>
        <end position="196"/>
    </location>
</feature>
<dbReference type="RefSeq" id="XP_024085954.1">
    <property type="nucleotide sequence ID" value="XM_024230186.1"/>
</dbReference>
<dbReference type="Pfam" id="PF02171">
    <property type="entry name" value="Piwi"/>
    <property type="match status" value="1"/>
</dbReference>
<dbReference type="PROSITE" id="PS50822">
    <property type="entry name" value="PIWI"/>
    <property type="match status" value="1"/>
</dbReference>
<dbReference type="SMART" id="SM01163">
    <property type="entry name" value="DUF1785"/>
    <property type="match status" value="1"/>
</dbReference>
<organism evidence="5 6">
    <name type="scientific">Cimex lectularius</name>
    <name type="common">Bed bug</name>
    <name type="synonym">Acanthia lectularia</name>
    <dbReference type="NCBI Taxonomy" id="79782"/>
    <lineage>
        <taxon>Eukaryota</taxon>
        <taxon>Metazoa</taxon>
        <taxon>Ecdysozoa</taxon>
        <taxon>Arthropoda</taxon>
        <taxon>Hexapoda</taxon>
        <taxon>Insecta</taxon>
        <taxon>Pterygota</taxon>
        <taxon>Neoptera</taxon>
        <taxon>Paraneoptera</taxon>
        <taxon>Hemiptera</taxon>
        <taxon>Heteroptera</taxon>
        <taxon>Panheteroptera</taxon>
        <taxon>Cimicomorpha</taxon>
        <taxon>Cimicidae</taxon>
        <taxon>Cimex</taxon>
    </lineage>
</organism>
<feature type="compositionally biased region" description="Low complexity" evidence="2">
    <location>
        <begin position="44"/>
        <end position="132"/>
    </location>
</feature>
<dbReference type="Pfam" id="PF02170">
    <property type="entry name" value="PAZ"/>
    <property type="match status" value="1"/>
</dbReference>
<dbReference type="KEGG" id="clec:106661071"/>
<dbReference type="InterPro" id="IPR036397">
    <property type="entry name" value="RNaseH_sf"/>
</dbReference>
<dbReference type="Pfam" id="PF16486">
    <property type="entry name" value="ArgoN"/>
    <property type="match status" value="1"/>
</dbReference>
<dbReference type="InterPro" id="IPR032472">
    <property type="entry name" value="ArgoL2"/>
</dbReference>
<sequence length="1025" mass="117091">MGKKNKKNKPTQNNQEKQSEVQQQQQSPRQPQQQQGPRQPPQQQPSGSQEPRPQQQQSQPKQQQQDPRQPRPQQQQQSSQQQQQGPWQPRPQQQQQSSQQRQLQQQQPQQQQGPWQPRPQQQQPRGSWQPQQQVPPRPQQQQQISPQHQQQQHVSPQPQPQRQPQTPPPSGQSQAVPSKKASNIQASSQDSKAMESLIAESKQMQLSCTIPKRNERPAKKNKGEHIYVETNHLALTIDKSNMIVYHYDVTVEPEKPRAFYREAVELVRREYFPNCYPSFDGRKNIYSYRKLPLQGDAVMSTVTVQDQMNNGRAREITVTIKFANEVNLATIFQYMAGGSSLRIPQEAIQAIDIVLRQPSAKGFLQVGRSYFTQPAEVIELGDGLQIWYGFFQSAIIGTNKTYLNIDVAHRGFPMPIPCVDALAKIMKKSPNNLLPPTRCYSNEILTFTSFIKGLKVFYFPPPIPGQPRQKRTYKVDNVGPPVKEVKFVVDGEGEMNVYDYFYNKHNYKIQYHNLPSLVCGSSKKSITLPIEMCEIVPRQVIMKKLNELQTREMVRLAAVSAPARKQKIVSSMRSIKFNSDPCIKEFKLSVAEEFTKVPARILNPPVLDYKGAQARVNSGVWRSGKFLNPKNLEKWAILNTDSYTKDPQLRNFAEALFNASKEVGMAIEYPYSIKTLSNPRNFDKEMGDFADCQILFVIIPERGPISYAKVKQVAELNLGLLTQCIRSRTISKMSNATALNILLKLNAKLNGINHSIRNEHWPDFFRKPVIVIGADVTHPSRDQPNIPSIAAVAASHDPKAFSYNTIWTIQAPREEIIVDLKSIVKQQLMFFYRATHYKPQAIMFYRDGVSEGQFKEVIDREVSAVKKACHELGGDQYNPPLTFVVVQKRHHTRLFPPKKFASGKNENVPAGTVVDTDIVHPTELDFYLVSHASIQGTSRPTKYHLLCDDSEMSEDDLQEITYNLCYLYTRCTRSVSYPAPTYYAHLAAFRARSYIDNNKFATPKQQESCLEQNKAFSKNSPMFFV</sequence>
<evidence type="ECO:0000256" key="2">
    <source>
        <dbReference type="SAM" id="MobiDB-lite"/>
    </source>
</evidence>
<dbReference type="Gene3D" id="3.40.50.2300">
    <property type="match status" value="1"/>
</dbReference>
<evidence type="ECO:0008006" key="7">
    <source>
        <dbReference type="Google" id="ProtNLM"/>
    </source>
</evidence>
<dbReference type="GO" id="GO:0034587">
    <property type="term" value="P:piRNA processing"/>
    <property type="evidence" value="ECO:0007669"/>
    <property type="project" value="UniProtKB-ARBA"/>
</dbReference>
<dbReference type="SMART" id="SM00950">
    <property type="entry name" value="Piwi"/>
    <property type="match status" value="1"/>
</dbReference>
<proteinExistence type="inferred from homology"/>
<feature type="compositionally biased region" description="Polar residues" evidence="2">
    <location>
        <begin position="180"/>
        <end position="191"/>
    </location>
</feature>
<dbReference type="Proteomes" id="UP000494040">
    <property type="component" value="Unassembled WGS sequence"/>
</dbReference>
<feature type="compositionally biased region" description="Low complexity" evidence="2">
    <location>
        <begin position="139"/>
        <end position="156"/>
    </location>
</feature>
<dbReference type="Pfam" id="PF16488">
    <property type="entry name" value="ArgoL2"/>
    <property type="match status" value="1"/>
</dbReference>
<dbReference type="CDD" id="cd02846">
    <property type="entry name" value="PAZ_argonaute_like"/>
    <property type="match status" value="1"/>
</dbReference>
<evidence type="ECO:0000313" key="5">
    <source>
        <dbReference type="EnsemblMetazoa" id="XP_024085961.1"/>
    </source>
</evidence>
<feature type="domain" description="Piwi" evidence="4">
    <location>
        <begin position="694"/>
        <end position="996"/>
    </location>
</feature>
<dbReference type="InterPro" id="IPR012337">
    <property type="entry name" value="RNaseH-like_sf"/>
</dbReference>
<dbReference type="InterPro" id="IPR014811">
    <property type="entry name" value="ArgoL1"/>
</dbReference>
<evidence type="ECO:0000259" key="4">
    <source>
        <dbReference type="PROSITE" id="PS50822"/>
    </source>
</evidence>
<dbReference type="Gene3D" id="2.170.260.10">
    <property type="entry name" value="paz domain"/>
    <property type="match status" value="1"/>
</dbReference>